<comment type="caution">
    <text evidence="1">The sequence shown here is derived from an EMBL/GenBank/DDBJ whole genome shotgun (WGS) entry which is preliminary data.</text>
</comment>
<organism evidence="1 2">
    <name type="scientific">Pseudoxanthomonas composti</name>
    <dbReference type="NCBI Taxonomy" id="2137479"/>
    <lineage>
        <taxon>Bacteria</taxon>
        <taxon>Pseudomonadati</taxon>
        <taxon>Pseudomonadota</taxon>
        <taxon>Gammaproteobacteria</taxon>
        <taxon>Lysobacterales</taxon>
        <taxon>Lysobacteraceae</taxon>
        <taxon>Pseudoxanthomonas</taxon>
    </lineage>
</organism>
<dbReference type="Pfam" id="PF04214">
    <property type="entry name" value="DUF411"/>
    <property type="match status" value="1"/>
</dbReference>
<accession>A0A4Q1JY53</accession>
<evidence type="ECO:0000313" key="2">
    <source>
        <dbReference type="Proteomes" id="UP000289784"/>
    </source>
</evidence>
<evidence type="ECO:0000313" key="1">
    <source>
        <dbReference type="EMBL" id="RXR07595.1"/>
    </source>
</evidence>
<gene>
    <name evidence="1" type="ORF">EPA99_05820</name>
</gene>
<reference evidence="1 2" key="1">
    <citation type="submission" date="2019-01" db="EMBL/GenBank/DDBJ databases">
        <title>Pseudoxanthomonas composti sp. nov., isolated from compost.</title>
        <authorList>
            <person name="Yang G."/>
        </authorList>
    </citation>
    <scope>NUCLEOTIDE SEQUENCE [LARGE SCALE GENOMIC DNA]</scope>
    <source>
        <strain evidence="1 2">GSS15</strain>
    </source>
</reference>
<keyword evidence="2" id="KW-1185">Reference proteome</keyword>
<proteinExistence type="predicted"/>
<name>A0A4Q1JY53_9GAMM</name>
<protein>
    <submittedName>
        <fullName evidence="1">DUF411 domain-containing protein</fullName>
    </submittedName>
</protein>
<dbReference type="AlphaFoldDB" id="A0A4Q1JY53"/>
<dbReference type="OrthoDB" id="14727at2"/>
<sequence length="120" mass="12710">MVVHKDPNCGCCNGWIRHLQQAGFKVTAKDETDMAAVKQRLGVPSSKQSCHTAEIGGYVVEGHVPAEHIKHLLAARPKARGLVLPGMPIGSPGMEAPDGRVDAYTVELLAGDGGTKPFAR</sequence>
<dbReference type="InterPro" id="IPR007332">
    <property type="entry name" value="DUF411"/>
</dbReference>
<dbReference type="EMBL" id="SAWZ01000002">
    <property type="protein sequence ID" value="RXR07595.1"/>
    <property type="molecule type" value="Genomic_DNA"/>
</dbReference>
<dbReference type="Proteomes" id="UP000289784">
    <property type="component" value="Unassembled WGS sequence"/>
</dbReference>